<dbReference type="InterPro" id="IPR002742">
    <property type="entry name" value="Desulfoferrodoxin_Fe-bd_dom"/>
</dbReference>
<dbReference type="Proteomes" id="UP001286174">
    <property type="component" value="Unassembled WGS sequence"/>
</dbReference>
<dbReference type="Gene3D" id="2.60.40.730">
    <property type="entry name" value="SOR catalytic domain"/>
    <property type="match status" value="1"/>
</dbReference>
<evidence type="ECO:0000256" key="5">
    <source>
        <dbReference type="ARBA" id="ARBA00031398"/>
    </source>
</evidence>
<evidence type="ECO:0000313" key="9">
    <source>
        <dbReference type="Proteomes" id="UP001286174"/>
    </source>
</evidence>
<gene>
    <name evidence="8" type="ORF">MOZ60_04040</name>
</gene>
<proteinExistence type="inferred from homology"/>
<evidence type="ECO:0000259" key="7">
    <source>
        <dbReference type="PROSITE" id="PS50164"/>
    </source>
</evidence>
<dbReference type="InterPro" id="IPR000305">
    <property type="entry name" value="GIY-YIG_endonuc"/>
</dbReference>
<comment type="similarity">
    <text evidence="1">Belongs to the UPF0213 family.</text>
</comment>
<sequence>MGEKKWVYILLCEDGSYYTGWTNDLTGRYQRHCQGKGAKYTHSHHPLAIAYAKCYDSRREAMSQEWHLKQLSHAEKKDLIAAYEAENKGEKIMEELKIYRCRKCGKIVIETHASGCVPVCCGEEMELLKANTTDGAAEKHVPVVVREDGKVIVNVGSVDHPMLPEHYIEFIVLQSENGFRVVKLNPGEKPRTELYADEPVKAVYEFCNLHGLWKTEI</sequence>
<evidence type="ECO:0000256" key="2">
    <source>
        <dbReference type="ARBA" id="ARBA00012679"/>
    </source>
</evidence>
<dbReference type="CDD" id="cd10456">
    <property type="entry name" value="GIY-YIG_UPF0213"/>
    <property type="match status" value="1"/>
</dbReference>
<dbReference type="EC" id="1.15.1.2" evidence="2"/>
<accession>A0AB35U0W0</accession>
<dbReference type="InterPro" id="IPR050190">
    <property type="entry name" value="UPF0213_domain"/>
</dbReference>
<dbReference type="InterPro" id="IPR004462">
    <property type="entry name" value="Desulfoferrodoxin_N"/>
</dbReference>
<name>A0AB35U0W0_9FIRM</name>
<dbReference type="InterPro" id="IPR036073">
    <property type="entry name" value="Desulfoferrodoxin_Fe-bd_dom_sf"/>
</dbReference>
<comment type="catalytic activity">
    <reaction evidence="6">
        <text>reduced [rubredoxin] + superoxide + 2 H(+) = oxidized [rubredoxin] + H2O2</text>
        <dbReference type="Rhea" id="RHEA:21324"/>
        <dbReference type="Rhea" id="RHEA-COMP:10302"/>
        <dbReference type="Rhea" id="RHEA-COMP:10303"/>
        <dbReference type="ChEBI" id="CHEBI:15378"/>
        <dbReference type="ChEBI" id="CHEBI:16240"/>
        <dbReference type="ChEBI" id="CHEBI:18421"/>
        <dbReference type="ChEBI" id="CHEBI:29033"/>
        <dbReference type="ChEBI" id="CHEBI:29034"/>
        <dbReference type="EC" id="1.15.1.2"/>
    </reaction>
</comment>
<evidence type="ECO:0000313" key="8">
    <source>
        <dbReference type="EMBL" id="MDX8419262.1"/>
    </source>
</evidence>
<comment type="caution">
    <text evidence="8">The sequence shown here is derived from an EMBL/GenBank/DDBJ whole genome shotgun (WGS) entry which is preliminary data.</text>
</comment>
<evidence type="ECO:0000256" key="6">
    <source>
        <dbReference type="ARBA" id="ARBA00047448"/>
    </source>
</evidence>
<comment type="function">
    <text evidence="4">Catalyzes the one-electron reduction of superoxide anion radical to hydrogen peroxide at a nonheme ferrous iron center. Plays a fundamental role in case of oxidative stress via its superoxide detoxification activity.</text>
</comment>
<evidence type="ECO:0000256" key="1">
    <source>
        <dbReference type="ARBA" id="ARBA00007435"/>
    </source>
</evidence>
<dbReference type="GO" id="GO:0050605">
    <property type="term" value="F:superoxide reductase activity"/>
    <property type="evidence" value="ECO:0007669"/>
    <property type="project" value="UniProtKB-EC"/>
</dbReference>
<dbReference type="PANTHER" id="PTHR34477:SF1">
    <property type="entry name" value="UPF0213 PROTEIN YHBQ"/>
    <property type="match status" value="1"/>
</dbReference>
<protein>
    <recommendedName>
        <fullName evidence="3">Desulfoferrodoxin</fullName>
        <ecNumber evidence="2">1.15.1.2</ecNumber>
    </recommendedName>
    <alternativeName>
        <fullName evidence="5">Superoxide reductase</fullName>
    </alternativeName>
</protein>
<evidence type="ECO:0000256" key="4">
    <source>
        <dbReference type="ARBA" id="ARBA00024690"/>
    </source>
</evidence>
<dbReference type="Gene3D" id="3.40.1440.10">
    <property type="entry name" value="GIY-YIG endonuclease"/>
    <property type="match status" value="1"/>
</dbReference>
<dbReference type="SUPFAM" id="SSF49367">
    <property type="entry name" value="Superoxide reductase-like"/>
    <property type="match status" value="1"/>
</dbReference>
<dbReference type="Pfam" id="PF01880">
    <property type="entry name" value="Desulfoferrodox"/>
    <property type="match status" value="1"/>
</dbReference>
<dbReference type="SUPFAM" id="SSF57802">
    <property type="entry name" value="Rubredoxin-like"/>
    <property type="match status" value="1"/>
</dbReference>
<reference evidence="8 9" key="1">
    <citation type="submission" date="2022-03" db="EMBL/GenBank/DDBJ databases">
        <title>Novel taxa within the pig intestine.</title>
        <authorList>
            <person name="Wylensek D."/>
            <person name="Bishof K."/>
            <person name="Afrizal A."/>
            <person name="Clavel T."/>
        </authorList>
    </citation>
    <scope>NUCLEOTIDE SEQUENCE [LARGE SCALE GENOMIC DNA]</scope>
    <source>
        <strain evidence="8 9">CLA-KB-P133</strain>
    </source>
</reference>
<dbReference type="AlphaFoldDB" id="A0AB35U0W0"/>
<dbReference type="PROSITE" id="PS50164">
    <property type="entry name" value="GIY_YIG"/>
    <property type="match status" value="1"/>
</dbReference>
<keyword evidence="9" id="KW-1185">Reference proteome</keyword>
<dbReference type="RefSeq" id="WP_370595737.1">
    <property type="nucleotide sequence ID" value="NZ_JALBUR010000006.1"/>
</dbReference>
<evidence type="ECO:0000256" key="3">
    <source>
        <dbReference type="ARBA" id="ARBA00014839"/>
    </source>
</evidence>
<dbReference type="SUPFAM" id="SSF82771">
    <property type="entry name" value="GIY-YIG endonuclease"/>
    <property type="match status" value="1"/>
</dbReference>
<dbReference type="Pfam" id="PF06397">
    <property type="entry name" value="Desulfoferrod_N"/>
    <property type="match status" value="1"/>
</dbReference>
<dbReference type="PANTHER" id="PTHR34477">
    <property type="entry name" value="UPF0213 PROTEIN YHBQ"/>
    <property type="match status" value="1"/>
</dbReference>
<feature type="domain" description="GIY-YIG" evidence="7">
    <location>
        <begin position="3"/>
        <end position="79"/>
    </location>
</feature>
<dbReference type="GO" id="GO:0005506">
    <property type="term" value="F:iron ion binding"/>
    <property type="evidence" value="ECO:0007669"/>
    <property type="project" value="InterPro"/>
</dbReference>
<organism evidence="8 9">
    <name type="scientific">Grylomicrobium aquisgranensis</name>
    <dbReference type="NCBI Taxonomy" id="2926318"/>
    <lineage>
        <taxon>Bacteria</taxon>
        <taxon>Bacillati</taxon>
        <taxon>Bacillota</taxon>
        <taxon>Erysipelotrichia</taxon>
        <taxon>Erysipelotrichales</taxon>
        <taxon>Erysipelotrichaceae</taxon>
        <taxon>Grylomicrobium</taxon>
    </lineage>
</organism>
<dbReference type="InterPro" id="IPR035901">
    <property type="entry name" value="GIY-YIG_endonuc_sf"/>
</dbReference>
<dbReference type="EMBL" id="JALBUR010000006">
    <property type="protein sequence ID" value="MDX8419262.1"/>
    <property type="molecule type" value="Genomic_DNA"/>
</dbReference>
<dbReference type="Pfam" id="PF01541">
    <property type="entry name" value="GIY-YIG"/>
    <property type="match status" value="1"/>
</dbReference>